<feature type="compositionally biased region" description="Polar residues" evidence="2">
    <location>
        <begin position="51"/>
        <end position="84"/>
    </location>
</feature>
<dbReference type="InterPro" id="IPR047368">
    <property type="entry name" value="KH-I_AKAP1"/>
</dbReference>
<gene>
    <name evidence="4" type="ORF">E1301_Tti000183</name>
</gene>
<evidence type="ECO:0000259" key="3">
    <source>
        <dbReference type="PROSITE" id="PS50304"/>
    </source>
</evidence>
<feature type="domain" description="Tudor" evidence="3">
    <location>
        <begin position="469"/>
        <end position="528"/>
    </location>
</feature>
<proteinExistence type="predicted"/>
<keyword evidence="4" id="KW-0808">Transferase</keyword>
<comment type="caution">
    <text evidence="4">The sequence shown here is derived from an EMBL/GenBank/DDBJ whole genome shotgun (WGS) entry which is preliminary data.</text>
</comment>
<dbReference type="CDD" id="cd20407">
    <property type="entry name" value="Tudor_AKAP1"/>
    <property type="match status" value="1"/>
</dbReference>
<dbReference type="GO" id="GO:0016020">
    <property type="term" value="C:membrane"/>
    <property type="evidence" value="ECO:0007669"/>
    <property type="project" value="TreeGrafter"/>
</dbReference>
<feature type="compositionally biased region" description="Low complexity" evidence="2">
    <location>
        <begin position="135"/>
        <end position="154"/>
    </location>
</feature>
<dbReference type="PANTHER" id="PTHR22948">
    <property type="entry name" value="TUDOR DOMAIN CONTAINING PROTEIN"/>
    <property type="match status" value="1"/>
</dbReference>
<dbReference type="Pfam" id="PF00013">
    <property type="entry name" value="KH_1"/>
    <property type="match status" value="1"/>
</dbReference>
<keyword evidence="1" id="KW-0694">RNA-binding</keyword>
<dbReference type="PROSITE" id="PS50084">
    <property type="entry name" value="KH_TYPE_1"/>
    <property type="match status" value="1"/>
</dbReference>
<feature type="region of interest" description="Disordered" evidence="2">
    <location>
        <begin position="51"/>
        <end position="177"/>
    </location>
</feature>
<dbReference type="InterPro" id="IPR036612">
    <property type="entry name" value="KH_dom_type_1_sf"/>
</dbReference>
<dbReference type="GO" id="GO:0005739">
    <property type="term" value="C:mitochondrion"/>
    <property type="evidence" value="ECO:0007669"/>
    <property type="project" value="UniProtKB-ARBA"/>
</dbReference>
<dbReference type="InterPro" id="IPR050621">
    <property type="entry name" value="Tudor_domain_containing"/>
</dbReference>
<dbReference type="PROSITE" id="PS50304">
    <property type="entry name" value="TUDOR"/>
    <property type="match status" value="1"/>
</dbReference>
<keyword evidence="4" id="KW-0418">Kinase</keyword>
<dbReference type="CDD" id="cd22395">
    <property type="entry name" value="KH-I_AKAP1"/>
    <property type="match status" value="1"/>
</dbReference>
<dbReference type="EMBL" id="SOYY01000023">
    <property type="protein sequence ID" value="KAA0704176.1"/>
    <property type="molecule type" value="Genomic_DNA"/>
</dbReference>
<dbReference type="InterPro" id="IPR004088">
    <property type="entry name" value="KH_dom_type_1"/>
</dbReference>
<dbReference type="SUPFAM" id="SSF54791">
    <property type="entry name" value="Eukaryotic type KH-domain (KH-domain type I)"/>
    <property type="match status" value="1"/>
</dbReference>
<dbReference type="GO" id="GO:0003723">
    <property type="term" value="F:RNA binding"/>
    <property type="evidence" value="ECO:0007669"/>
    <property type="project" value="UniProtKB-UniRule"/>
</dbReference>
<dbReference type="SMART" id="SM00322">
    <property type="entry name" value="KH"/>
    <property type="match status" value="1"/>
</dbReference>
<keyword evidence="5" id="KW-1185">Reference proteome</keyword>
<name>A0A5A9N5I1_9TELE</name>
<evidence type="ECO:0000313" key="5">
    <source>
        <dbReference type="Proteomes" id="UP000324632"/>
    </source>
</evidence>
<organism evidence="4 5">
    <name type="scientific">Triplophysa tibetana</name>
    <dbReference type="NCBI Taxonomy" id="1572043"/>
    <lineage>
        <taxon>Eukaryota</taxon>
        <taxon>Metazoa</taxon>
        <taxon>Chordata</taxon>
        <taxon>Craniata</taxon>
        <taxon>Vertebrata</taxon>
        <taxon>Euteleostomi</taxon>
        <taxon>Actinopterygii</taxon>
        <taxon>Neopterygii</taxon>
        <taxon>Teleostei</taxon>
        <taxon>Ostariophysi</taxon>
        <taxon>Cypriniformes</taxon>
        <taxon>Nemacheilidae</taxon>
        <taxon>Triplophysa</taxon>
    </lineage>
</organism>
<dbReference type="GO" id="GO:0016301">
    <property type="term" value="F:kinase activity"/>
    <property type="evidence" value="ECO:0007669"/>
    <property type="project" value="UniProtKB-KW"/>
</dbReference>
<evidence type="ECO:0000256" key="1">
    <source>
        <dbReference type="PROSITE-ProRule" id="PRU00117"/>
    </source>
</evidence>
<dbReference type="InterPro" id="IPR004087">
    <property type="entry name" value="KH_dom"/>
</dbReference>
<dbReference type="InterPro" id="IPR035437">
    <property type="entry name" value="SNase_OB-fold_sf"/>
</dbReference>
<dbReference type="PANTHER" id="PTHR22948:SF65">
    <property type="entry name" value="A-KINASE ANCHORING PROTEIN 1"/>
    <property type="match status" value="1"/>
</dbReference>
<feature type="compositionally biased region" description="Basic and acidic residues" evidence="2">
    <location>
        <begin position="96"/>
        <end position="112"/>
    </location>
</feature>
<dbReference type="SUPFAM" id="SSF63748">
    <property type="entry name" value="Tudor/PWWP/MBT"/>
    <property type="match status" value="1"/>
</dbReference>
<reference evidence="4 5" key="1">
    <citation type="journal article" date="2019" name="Mol. Ecol. Resour.">
        <title>Chromosome-level genome assembly of Triplophysa tibetana, a fish adapted to the harsh high-altitude environment of the Tibetan Plateau.</title>
        <authorList>
            <person name="Yang X."/>
            <person name="Liu H."/>
            <person name="Ma Z."/>
            <person name="Zou Y."/>
            <person name="Zou M."/>
            <person name="Mao Y."/>
            <person name="Li X."/>
            <person name="Wang H."/>
            <person name="Chen T."/>
            <person name="Wang W."/>
            <person name="Yang R."/>
        </authorList>
    </citation>
    <scope>NUCLEOTIDE SEQUENCE [LARGE SCALE GENOMIC DNA]</scope>
    <source>
        <strain evidence="4">TTIB1903HZAU</strain>
        <tissue evidence="4">Muscle</tissue>
    </source>
</reference>
<dbReference type="InterPro" id="IPR047367">
    <property type="entry name" value="Tudor_AKAP1"/>
</dbReference>
<dbReference type="Gene3D" id="3.30.1370.10">
    <property type="entry name" value="K Homology domain, type 1"/>
    <property type="match status" value="1"/>
</dbReference>
<dbReference type="AlphaFoldDB" id="A0A5A9N5I1"/>
<evidence type="ECO:0000313" key="4">
    <source>
        <dbReference type="EMBL" id="KAA0704176.1"/>
    </source>
</evidence>
<dbReference type="InterPro" id="IPR002999">
    <property type="entry name" value="Tudor"/>
</dbReference>
<dbReference type="Pfam" id="PF00567">
    <property type="entry name" value="TUDOR"/>
    <property type="match status" value="1"/>
</dbReference>
<dbReference type="Proteomes" id="UP000324632">
    <property type="component" value="Chromosome 23"/>
</dbReference>
<dbReference type="GO" id="GO:0034237">
    <property type="term" value="F:protein kinase A regulatory subunit binding"/>
    <property type="evidence" value="ECO:0007669"/>
    <property type="project" value="TreeGrafter"/>
</dbReference>
<accession>A0A5A9N5I1</accession>
<sequence length="605" mass="66033">MRLSYRPLVSVSVVTLLGWCWYSFKRRRTAHLLTEEEVCFLEETSLVSCSPAGSESNLQMDDSLSGSDISNSTDTAKVLKTNNPGLPAAPGLTKGVRPDPEGEVSIRSRNEKTIISTEDLPHCGEASEDDSGLESDPASLSASSLSISMGQSGPVSLDSHESSNLSDVSPDQEDKEKINSSLVQQVIAGEKCELDCASRPQEDLFQRQNFNLDSGDDSSKNPLPTIGFFRERIQSHFGSSVGNESGWGSSISEDVRADRLTSDLSEEAKGFLITPTGAENKMIPSICEAAHRVDEACRELVVESFNCVSAEASVESSGSTPDPPIILWDVEVPAHLVGRLIGKQGKFVNFLKQSSGAKIYISTLPFTQDFQICHIQGSQPQVDDALALIQKKFKDLDLSHCIPLPCLPVTSWLLLPQDVFVEVIVSRVEAGYHLFVHQYNHPSYQALPTLMEHMNFCYSQPGCPGLPKPVEVGVVCAAPVTGSGWQRAQVIQYDEESDTAHIRNVDNGGYDAVNSSTLRQIRSDFVTLPFQSAEVLLDNIAPLPGEVEFSLEAKTALEEITVNTALILKVTGSQDGIPLVHMWKQMVDEVFVIEASFPKKFVLEI</sequence>
<dbReference type="SMART" id="SM00333">
    <property type="entry name" value="TUDOR"/>
    <property type="match status" value="1"/>
</dbReference>
<evidence type="ECO:0000256" key="2">
    <source>
        <dbReference type="SAM" id="MobiDB-lite"/>
    </source>
</evidence>
<dbReference type="Gene3D" id="2.30.30.140">
    <property type="match status" value="1"/>
</dbReference>
<dbReference type="Gene3D" id="2.40.50.90">
    <property type="match status" value="1"/>
</dbReference>
<protein>
    <submittedName>
        <fullName evidence="4">A-kinase anchor protein 1, mitochondrial</fullName>
    </submittedName>
</protein>